<dbReference type="GO" id="GO:0006893">
    <property type="term" value="P:Golgi to plasma membrane transport"/>
    <property type="evidence" value="ECO:0007669"/>
    <property type="project" value="TreeGrafter"/>
</dbReference>
<dbReference type="GO" id="GO:0006887">
    <property type="term" value="P:exocytosis"/>
    <property type="evidence" value="ECO:0007669"/>
    <property type="project" value="UniProtKB-KW"/>
</dbReference>
<evidence type="ECO:0000313" key="7">
    <source>
        <dbReference type="Proteomes" id="UP001141552"/>
    </source>
</evidence>
<evidence type="ECO:0000256" key="4">
    <source>
        <dbReference type="SAM" id="Coils"/>
    </source>
</evidence>
<dbReference type="EMBL" id="JAKUCV010005268">
    <property type="protein sequence ID" value="KAJ4831866.1"/>
    <property type="molecule type" value="Genomic_DNA"/>
</dbReference>
<keyword evidence="2" id="KW-0813">Transport</keyword>
<keyword evidence="4" id="KW-0175">Coiled coil</keyword>
<dbReference type="Gene3D" id="1.20.58.1220">
    <property type="entry name" value="Exo84p, C-terminal helical domain"/>
    <property type="match status" value="1"/>
</dbReference>
<dbReference type="InterPro" id="IPR032403">
    <property type="entry name" value="Exo84_C"/>
</dbReference>
<dbReference type="GO" id="GO:0000145">
    <property type="term" value="C:exocyst"/>
    <property type="evidence" value="ECO:0007669"/>
    <property type="project" value="InterPro"/>
</dbReference>
<dbReference type="InterPro" id="IPR042561">
    <property type="entry name" value="Exo84_C_1"/>
</dbReference>
<dbReference type="InterPro" id="IPR033961">
    <property type="entry name" value="Exo84"/>
</dbReference>
<dbReference type="Pfam" id="PF08700">
    <property type="entry name" value="VPS51_Exo84_N"/>
    <property type="match status" value="1"/>
</dbReference>
<name>A0A9Q0FI29_9ROSI</name>
<keyword evidence="7" id="KW-1185">Reference proteome</keyword>
<protein>
    <submittedName>
        <fullName evidence="6">Exocyst complex component exo84a</fullName>
    </submittedName>
</protein>
<dbReference type="InterPro" id="IPR016159">
    <property type="entry name" value="Cullin_repeat-like_dom_sf"/>
</dbReference>
<dbReference type="SUPFAM" id="SSF74788">
    <property type="entry name" value="Cullin repeat-like"/>
    <property type="match status" value="1"/>
</dbReference>
<evidence type="ECO:0000256" key="2">
    <source>
        <dbReference type="ARBA" id="ARBA00022448"/>
    </source>
</evidence>
<dbReference type="InterPro" id="IPR042560">
    <property type="entry name" value="Exo84_C_2"/>
</dbReference>
<gene>
    <name evidence="6" type="primary">EXO84A</name>
    <name evidence="6" type="ORF">Tsubulata_041872</name>
</gene>
<evidence type="ECO:0000313" key="6">
    <source>
        <dbReference type="EMBL" id="KAJ4831866.1"/>
    </source>
</evidence>
<reference evidence="6" key="1">
    <citation type="submission" date="2022-02" db="EMBL/GenBank/DDBJ databases">
        <authorList>
            <person name="Henning P.M."/>
            <person name="McCubbin A.G."/>
            <person name="Shore J.S."/>
        </authorList>
    </citation>
    <scope>NUCLEOTIDE SEQUENCE</scope>
    <source>
        <strain evidence="6">F60SS</strain>
        <tissue evidence="6">Leaves</tissue>
    </source>
</reference>
<accession>A0A9Q0FI29</accession>
<proteinExistence type="inferred from homology"/>
<sequence>MSLGSIGDSSELEGTHQSLSDRLKVFKSSQFDPESYLTSKCMHMNEKEIKHVCSLLLDLKKASAEEMRISVYANYSAFIRTSREISYLEAQLLSMRNLLSTQATLVQGLAERAKLESLWAGTEDSAQEELLHTESKELSRADDWLIEYLDTLEVLLAERRVDETMAALERGENLIEEAYQNQNMSPSSLSTLQSAVREQKQNLAEQLADTIGQPSTRGLVLRSAVSALKALGDGPRAHTLLLNSHKQKLHSNMQSFRANTKYGAAYTAALSQLVFSTIAQAASDSSAVFGEEPAYSSELVTWAVKQTEALALLLKRHVLASSAAAGGLRVAAECIQICLGHCSLLEARGLTLSPVLLRFFRSIVEQALSANLKRIELNSAALAAADDWFLTYSPAGHPLSSASSLGSVMSAVPKLSSSANRFNSMVQEFFEDVGMLETLDLDLSAMEGIQQEFNSYVNLLISALPSSADTEDNLEGSGSRIVKMAENEAQQIALLANASLLADELLPRAAMKLFSASNMVDEPGRRASSRQSRLPEHREWKKRLQRLVDRLRDSFCRQHALDLIFSEDGEANLNPHIYIAMDQETEEPEWFPSLIFQELFGKLSRMASLASDMFVGRERFATILLMRLIETVILWLSDDQAFWQEIEEGPTPLGPFGLQQLYLDMEFVLLFSSQGRYLSRNLHQTIKNIIARAIESVSATGVDPYSTLPEDEWFAEVAQIAIKTLMGKATFEDMDHVTSPTASISGKSVSSVGDMM</sequence>
<dbReference type="AlphaFoldDB" id="A0A9Q0FI29"/>
<dbReference type="Gene3D" id="1.20.58.1210">
    <property type="entry name" value="Exo84p, N-terminal helical domain"/>
    <property type="match status" value="1"/>
</dbReference>
<evidence type="ECO:0000256" key="3">
    <source>
        <dbReference type="ARBA" id="ARBA00022483"/>
    </source>
</evidence>
<dbReference type="GO" id="GO:0008104">
    <property type="term" value="P:intracellular protein localization"/>
    <property type="evidence" value="ECO:0007669"/>
    <property type="project" value="TreeGrafter"/>
</dbReference>
<dbReference type="OrthoDB" id="642193at2759"/>
<feature type="coiled-coil region" evidence="4">
    <location>
        <begin position="161"/>
        <end position="209"/>
    </location>
</feature>
<evidence type="ECO:0000259" key="5">
    <source>
        <dbReference type="Pfam" id="PF16528"/>
    </source>
</evidence>
<feature type="domain" description="Exocyst component Exo84 C-terminal" evidence="5">
    <location>
        <begin position="144"/>
        <end position="352"/>
    </location>
</feature>
<dbReference type="PANTHER" id="PTHR21426">
    <property type="entry name" value="EXOCYST COMPLEX COMPONENT 8"/>
    <property type="match status" value="1"/>
</dbReference>
<dbReference type="Pfam" id="PF16528">
    <property type="entry name" value="Exo84_C"/>
    <property type="match status" value="1"/>
</dbReference>
<organism evidence="6 7">
    <name type="scientific">Turnera subulata</name>
    <dbReference type="NCBI Taxonomy" id="218843"/>
    <lineage>
        <taxon>Eukaryota</taxon>
        <taxon>Viridiplantae</taxon>
        <taxon>Streptophyta</taxon>
        <taxon>Embryophyta</taxon>
        <taxon>Tracheophyta</taxon>
        <taxon>Spermatophyta</taxon>
        <taxon>Magnoliopsida</taxon>
        <taxon>eudicotyledons</taxon>
        <taxon>Gunneridae</taxon>
        <taxon>Pentapetalae</taxon>
        <taxon>rosids</taxon>
        <taxon>fabids</taxon>
        <taxon>Malpighiales</taxon>
        <taxon>Passifloraceae</taxon>
        <taxon>Turnera</taxon>
    </lineage>
</organism>
<reference evidence="6" key="2">
    <citation type="journal article" date="2023" name="Plants (Basel)">
        <title>Annotation of the Turnera subulata (Passifloraceae) Draft Genome Reveals the S-Locus Evolved after the Divergence of Turneroideae from Passifloroideae in a Stepwise Manner.</title>
        <authorList>
            <person name="Henning P.M."/>
            <person name="Roalson E.H."/>
            <person name="Mir W."/>
            <person name="McCubbin A.G."/>
            <person name="Shore J.S."/>
        </authorList>
    </citation>
    <scope>NUCLEOTIDE SEQUENCE</scope>
    <source>
        <strain evidence="6">F60SS</strain>
    </source>
</reference>
<comment type="similarity">
    <text evidence="1">Belongs to the EXO84 family.</text>
</comment>
<dbReference type="PANTHER" id="PTHR21426:SF15">
    <property type="entry name" value="EXOCYST COMPLEX COMPONENT EXO84A"/>
    <property type="match status" value="1"/>
</dbReference>
<dbReference type="Proteomes" id="UP001141552">
    <property type="component" value="Unassembled WGS sequence"/>
</dbReference>
<evidence type="ECO:0000256" key="1">
    <source>
        <dbReference type="ARBA" id="ARBA00007210"/>
    </source>
</evidence>
<keyword evidence="3" id="KW-0268">Exocytosis</keyword>
<comment type="caution">
    <text evidence="6">The sequence shown here is derived from an EMBL/GenBank/DDBJ whole genome shotgun (WGS) entry which is preliminary data.</text>
</comment>
<dbReference type="FunFam" id="1.20.58.1220:FF:000001">
    <property type="entry name" value="Exocyst complex component EXO84B"/>
    <property type="match status" value="1"/>
</dbReference>